<evidence type="ECO:0000313" key="1">
    <source>
        <dbReference type="EMBL" id="AXJ00587.1"/>
    </source>
</evidence>
<keyword evidence="2" id="KW-1185">Reference proteome</keyword>
<proteinExistence type="predicted"/>
<sequence length="366" mass="42214">MDKLISWHQEFYQQRDFKPDECVPLYKLRPTKKEFEALTSVLRAFVAERTPFMSVNTIIDTCPLFNKLFVLYAAEWWKRKYSGGHWTWKHIIDDLGIEEDEITPQKRSVCVSRGLSRWNLKIADTSGKRFLGAIAIQGGLPIHFLTSQEGNIYRVLERLVKHAEGAEVSSSRLETWAEELQYFLPHTYRKKEIYALLAQVVEVLFNIKRKASDQTTKAILAEWRSNHSKWLTELPITAPYEEIDRLISKLLGVVAATNEKRTISDDFLTIHRNLIINDKGRLTCKGIIEIAGTISAEQLLNKFNYKVPENNPFVLNVQLSIGSYDEHLTLHSVIGNSKYSSSVKSIQIREEAFFDQIIFSTFALQI</sequence>
<dbReference type="KEGG" id="cprv:CYPRO_1330"/>
<dbReference type="AlphaFoldDB" id="A0A345UJD5"/>
<dbReference type="RefSeq" id="WP_114983852.1">
    <property type="nucleotide sequence ID" value="NZ_CP027806.1"/>
</dbReference>
<organism evidence="1 2">
    <name type="scientific">Cyclonatronum proteinivorum</name>
    <dbReference type="NCBI Taxonomy" id="1457365"/>
    <lineage>
        <taxon>Bacteria</taxon>
        <taxon>Pseudomonadati</taxon>
        <taxon>Balneolota</taxon>
        <taxon>Balneolia</taxon>
        <taxon>Balneolales</taxon>
        <taxon>Cyclonatronaceae</taxon>
        <taxon>Cyclonatronum</taxon>
    </lineage>
</organism>
<dbReference type="OrthoDB" id="1234857at2"/>
<dbReference type="InterPro" id="IPR047879">
    <property type="entry name" value="YjiT"/>
</dbReference>
<dbReference type="Proteomes" id="UP000254808">
    <property type="component" value="Chromosome"/>
</dbReference>
<dbReference type="NCBIfam" id="NF038336">
    <property type="entry name" value="YjiT_fam"/>
    <property type="match status" value="1"/>
</dbReference>
<name>A0A345UJD5_9BACT</name>
<dbReference type="EMBL" id="CP027806">
    <property type="protein sequence ID" value="AXJ00587.1"/>
    <property type="molecule type" value="Genomic_DNA"/>
</dbReference>
<reference evidence="1 2" key="1">
    <citation type="submission" date="2018-03" db="EMBL/GenBank/DDBJ databases">
        <title>Phenotypic and genomic properties of Cyclonatronum proteinivorum gen. nov., sp. nov., a haloalkaliphilic bacteroidete from soda lakes possessing Na+-translocating rhodopsin.</title>
        <authorList>
            <person name="Toshchakov S.V."/>
            <person name="Korzhenkov A."/>
            <person name="Samarov N.I."/>
            <person name="Kublanov I.V."/>
            <person name="Muntyan M.S."/>
            <person name="Sorokin D.Y."/>
        </authorList>
    </citation>
    <scope>NUCLEOTIDE SEQUENCE [LARGE SCALE GENOMIC DNA]</scope>
    <source>
        <strain evidence="1 2">Omega</strain>
    </source>
</reference>
<evidence type="ECO:0000313" key="2">
    <source>
        <dbReference type="Proteomes" id="UP000254808"/>
    </source>
</evidence>
<accession>A0A345UJD5</accession>
<gene>
    <name evidence="1" type="ORF">CYPRO_1330</name>
</gene>
<protein>
    <submittedName>
        <fullName evidence="1">Uncharacterized protein</fullName>
    </submittedName>
</protein>